<proteinExistence type="predicted"/>
<dbReference type="RefSeq" id="WP_155946410.1">
    <property type="nucleotide sequence ID" value="NZ_AHCD03000044.1"/>
</dbReference>
<evidence type="ECO:0000313" key="1">
    <source>
        <dbReference type="EMBL" id="KAF7781822.1"/>
    </source>
</evidence>
<comment type="caution">
    <text evidence="1">The sequence shown here is derived from an EMBL/GenBank/DDBJ whole genome shotgun (WGS) entry which is preliminary data.</text>
</comment>
<dbReference type="EMBL" id="AHCD03000044">
    <property type="protein sequence ID" value="KAF7781822.1"/>
    <property type="molecule type" value="Genomic_DNA"/>
</dbReference>
<dbReference type="GeneID" id="61360684"/>
<accession>A0A8T0C1D8</accession>
<protein>
    <submittedName>
        <fullName evidence="1">Uncharacterized protein</fullName>
    </submittedName>
</protein>
<evidence type="ECO:0000313" key="2">
    <source>
        <dbReference type="Proteomes" id="UP000016480"/>
    </source>
</evidence>
<dbReference type="AlphaFoldDB" id="A0A8T0C1D8"/>
<organism evidence="1 2">
    <name type="scientific">Pseudoalteromonas rubra</name>
    <dbReference type="NCBI Taxonomy" id="43658"/>
    <lineage>
        <taxon>Bacteria</taxon>
        <taxon>Pseudomonadati</taxon>
        <taxon>Pseudomonadota</taxon>
        <taxon>Gammaproteobacteria</taxon>
        <taxon>Alteromonadales</taxon>
        <taxon>Pseudoalteromonadaceae</taxon>
        <taxon>Pseudoalteromonas</taxon>
    </lineage>
</organism>
<dbReference type="Proteomes" id="UP000016480">
    <property type="component" value="Unassembled WGS sequence"/>
</dbReference>
<reference evidence="1 2" key="1">
    <citation type="journal article" date="2012" name="J. Bacteriol.">
        <title>Genome sequence of the cycloprodigiosin-producing bacterial strain Pseudoalteromonas rubra ATCC 29570(T).</title>
        <authorList>
            <person name="Xie B.B."/>
            <person name="Shu Y.L."/>
            <person name="Qin Q.L."/>
            <person name="Rong J.C."/>
            <person name="Zhang X.Y."/>
            <person name="Chen X.L."/>
            <person name="Zhou B.C."/>
            <person name="Zhang Y.Z."/>
        </authorList>
    </citation>
    <scope>NUCLEOTIDE SEQUENCE [LARGE SCALE GENOMIC DNA]</scope>
    <source>
        <strain evidence="1 2">DSM 6842</strain>
    </source>
</reference>
<sequence length="54" mass="5609">MKLNLKAKKLKVLSTKTGLQSKLTPLVQGGATNQDAAGTPIDSNGNILTCTLPD</sequence>
<gene>
    <name evidence="1" type="ORF">PRUB_b1161</name>
</gene>
<name>A0A8T0C1D8_9GAMM</name>